<dbReference type="InterPro" id="IPR050266">
    <property type="entry name" value="AB_hydrolase_sf"/>
</dbReference>
<dbReference type="PANTHER" id="PTHR43798:SF33">
    <property type="entry name" value="HYDROLASE, PUTATIVE (AFU_ORTHOLOGUE AFUA_2G14860)-RELATED"/>
    <property type="match status" value="1"/>
</dbReference>
<feature type="region of interest" description="Disordered" evidence="1">
    <location>
        <begin position="1"/>
        <end position="21"/>
    </location>
</feature>
<keyword evidence="3" id="KW-0378">Hydrolase</keyword>
<protein>
    <submittedName>
        <fullName evidence="3">Alpha/beta hydrolase</fullName>
    </submittedName>
</protein>
<proteinExistence type="predicted"/>
<dbReference type="PRINTS" id="PR00111">
    <property type="entry name" value="ABHYDROLASE"/>
</dbReference>
<evidence type="ECO:0000313" key="3">
    <source>
        <dbReference type="EMBL" id="WOB08022.1"/>
    </source>
</evidence>
<dbReference type="Proteomes" id="UP001303946">
    <property type="component" value="Chromosome"/>
</dbReference>
<evidence type="ECO:0000256" key="1">
    <source>
        <dbReference type="SAM" id="MobiDB-lite"/>
    </source>
</evidence>
<dbReference type="RefSeq" id="WP_316700687.1">
    <property type="nucleotide sequence ID" value="NZ_CP136336.1"/>
</dbReference>
<dbReference type="PANTHER" id="PTHR43798">
    <property type="entry name" value="MONOACYLGLYCEROL LIPASE"/>
    <property type="match status" value="1"/>
</dbReference>
<feature type="domain" description="AB hydrolase-1" evidence="2">
    <location>
        <begin position="30"/>
        <end position="268"/>
    </location>
</feature>
<dbReference type="SUPFAM" id="SSF53474">
    <property type="entry name" value="alpha/beta-Hydrolases"/>
    <property type="match status" value="1"/>
</dbReference>
<dbReference type="Pfam" id="PF00561">
    <property type="entry name" value="Abhydrolase_1"/>
    <property type="match status" value="1"/>
</dbReference>
<dbReference type="Gene3D" id="3.40.50.1820">
    <property type="entry name" value="alpha/beta hydrolase"/>
    <property type="match status" value="1"/>
</dbReference>
<dbReference type="InterPro" id="IPR000073">
    <property type="entry name" value="AB_hydrolase_1"/>
</dbReference>
<dbReference type="EMBL" id="CP136336">
    <property type="protein sequence ID" value="WOB08022.1"/>
    <property type="molecule type" value="Genomic_DNA"/>
</dbReference>
<dbReference type="InterPro" id="IPR029058">
    <property type="entry name" value="AB_hydrolase_fold"/>
</dbReference>
<feature type="compositionally biased region" description="Polar residues" evidence="1">
    <location>
        <begin position="1"/>
        <end position="13"/>
    </location>
</feature>
<organism evidence="3 4">
    <name type="scientific">Piscinibacter gummiphilus</name>
    <dbReference type="NCBI Taxonomy" id="946333"/>
    <lineage>
        <taxon>Bacteria</taxon>
        <taxon>Pseudomonadati</taxon>
        <taxon>Pseudomonadota</taxon>
        <taxon>Betaproteobacteria</taxon>
        <taxon>Burkholderiales</taxon>
        <taxon>Sphaerotilaceae</taxon>
        <taxon>Piscinibacter</taxon>
    </lineage>
</organism>
<name>A0ABZ0CYG4_9BURK</name>
<keyword evidence="4" id="KW-1185">Reference proteome</keyword>
<sequence>MSFDTPSPDSQDALTPPTRLSARTQGAGDLVVCLHSTAGTHAQWQGLANTLSRHWQVLLPDLHGHGKSPTFPSATMNALQADAQAVTALMESAQPQLDTRGVHLVGHSYGAALALQIALRHPERVRSLSLYEPVAFSVLREMAPRDPALMEITDVAHTARGLVQRGEIDQAAAYFIGYWGGDATWNQMAASQRDAVAHRMPAVPRHFDACFTARWHKSLLARLTMPILLMHGSQTRTPARRVTELLAHTLPNVLRAEVPGAGHLGPISHEATVNAWITGRIDPRLSNGLDRIVMAA</sequence>
<accession>A0ABZ0CYG4</accession>
<reference evidence="3 4" key="1">
    <citation type="submission" date="2023-10" db="EMBL/GenBank/DDBJ databases">
        <title>Bacteria for the degradation of biodegradable plastic PBAT(Polybutylene adipate terephthalate).</title>
        <authorList>
            <person name="Weon H.-Y."/>
            <person name="Yeon J."/>
        </authorList>
    </citation>
    <scope>NUCLEOTIDE SEQUENCE [LARGE SCALE GENOMIC DNA]</scope>
    <source>
        <strain evidence="3 4">SBD 7-3</strain>
    </source>
</reference>
<evidence type="ECO:0000313" key="4">
    <source>
        <dbReference type="Proteomes" id="UP001303946"/>
    </source>
</evidence>
<evidence type="ECO:0000259" key="2">
    <source>
        <dbReference type="Pfam" id="PF00561"/>
    </source>
</evidence>
<gene>
    <name evidence="3" type="ORF">RXV79_24360</name>
</gene>
<dbReference type="GO" id="GO:0016787">
    <property type="term" value="F:hydrolase activity"/>
    <property type="evidence" value="ECO:0007669"/>
    <property type="project" value="UniProtKB-KW"/>
</dbReference>